<evidence type="ECO:0000313" key="2">
    <source>
        <dbReference type="Proteomes" id="UP000065807"/>
    </source>
</evidence>
<dbReference type="KEGG" id="lpil:LIP_1429"/>
<keyword evidence="2" id="KW-1185">Reference proteome</keyword>
<dbReference type="STRING" id="1555112.LIP_1429"/>
<proteinExistence type="predicted"/>
<accession>A0A0K2SJJ0</accession>
<name>A0A0K2SJJ0_LIMPI</name>
<reference evidence="2" key="1">
    <citation type="submission" date="2015-07" db="EMBL/GenBank/DDBJ databases">
        <title>Complete genome sequence and phylogenetic analysis of Limnochorda pilosa.</title>
        <authorList>
            <person name="Watanabe M."/>
            <person name="Kojima H."/>
            <person name="Fukui M."/>
        </authorList>
    </citation>
    <scope>NUCLEOTIDE SEQUENCE [LARGE SCALE GENOMIC DNA]</scope>
    <source>
        <strain evidence="2">HC45</strain>
    </source>
</reference>
<reference evidence="2" key="2">
    <citation type="journal article" date="2016" name="Int. J. Syst. Evol. Microbiol.">
        <title>Complete genome sequence and cell structure of Limnochorda pilosa, a Gram-negative spore-former within the phylum Firmicutes.</title>
        <authorList>
            <person name="Watanabe M."/>
            <person name="Kojima H."/>
            <person name="Fukui M."/>
        </authorList>
    </citation>
    <scope>NUCLEOTIDE SEQUENCE [LARGE SCALE GENOMIC DNA]</scope>
    <source>
        <strain evidence="2">HC45</strain>
    </source>
</reference>
<protein>
    <submittedName>
        <fullName evidence="1">Uncharacterized protein</fullName>
    </submittedName>
</protein>
<dbReference type="Proteomes" id="UP000065807">
    <property type="component" value="Chromosome"/>
</dbReference>
<organism evidence="1 2">
    <name type="scientific">Limnochorda pilosa</name>
    <dbReference type="NCBI Taxonomy" id="1555112"/>
    <lineage>
        <taxon>Bacteria</taxon>
        <taxon>Bacillati</taxon>
        <taxon>Bacillota</taxon>
        <taxon>Limnochordia</taxon>
        <taxon>Limnochordales</taxon>
        <taxon>Limnochordaceae</taxon>
        <taxon>Limnochorda</taxon>
    </lineage>
</organism>
<evidence type="ECO:0000313" key="1">
    <source>
        <dbReference type="EMBL" id="BAS27278.1"/>
    </source>
</evidence>
<dbReference type="AlphaFoldDB" id="A0A0K2SJJ0"/>
<gene>
    <name evidence="1" type="ORF">LIP_1429</name>
</gene>
<sequence>MGWGGIRNRRRARLAVEGSHLDGRTPHIEQILDFVRNHPESYASLAVCRRALDRGLDAVTPETLKRLAGHLEQAPTEEVEAYLDIVG</sequence>
<dbReference type="EMBL" id="AP014924">
    <property type="protein sequence ID" value="BAS27278.1"/>
    <property type="molecule type" value="Genomic_DNA"/>
</dbReference>